<dbReference type="PRINTS" id="PR01036">
    <property type="entry name" value="TCRTETB"/>
</dbReference>
<reference evidence="7 8" key="1">
    <citation type="submission" date="2018-01" db="EMBL/GenBank/DDBJ databases">
        <title>Glutamicibacter soli strain NHPC-3 Whole genome sequence and assembly.</title>
        <authorList>
            <person name="Choudhury P."/>
            <person name="Gupta D."/>
            <person name="Sengupta K."/>
            <person name="Jawed A."/>
            <person name="Sultana N."/>
            <person name="Saha P."/>
        </authorList>
    </citation>
    <scope>NUCLEOTIDE SEQUENCE [LARGE SCALE GENOMIC DNA]</scope>
    <source>
        <strain evidence="7 8">NHPC-3</strain>
    </source>
</reference>
<dbReference type="PANTHER" id="PTHR23501:SF154">
    <property type="entry name" value="MULTIDRUG-EFFLUX TRANSPORTER RV1634-RELATED"/>
    <property type="match status" value="1"/>
</dbReference>
<feature type="transmembrane region" description="Helical" evidence="5">
    <location>
        <begin position="240"/>
        <end position="260"/>
    </location>
</feature>
<dbReference type="Proteomes" id="UP000252167">
    <property type="component" value="Unassembled WGS sequence"/>
</dbReference>
<dbReference type="GO" id="GO:0022857">
    <property type="term" value="F:transmembrane transporter activity"/>
    <property type="evidence" value="ECO:0007669"/>
    <property type="project" value="InterPro"/>
</dbReference>
<dbReference type="AlphaFoldDB" id="A0A365YEH7"/>
<comment type="caution">
    <text evidence="7">The sequence shown here is derived from an EMBL/GenBank/DDBJ whole genome shotgun (WGS) entry which is preliminary data.</text>
</comment>
<protein>
    <submittedName>
        <fullName evidence="7">MFS transporter</fullName>
    </submittedName>
</protein>
<feature type="transmembrane region" description="Helical" evidence="5">
    <location>
        <begin position="402"/>
        <end position="423"/>
    </location>
</feature>
<feature type="transmembrane region" description="Helical" evidence="5">
    <location>
        <begin position="91"/>
        <end position="109"/>
    </location>
</feature>
<dbReference type="SUPFAM" id="SSF103473">
    <property type="entry name" value="MFS general substrate transporter"/>
    <property type="match status" value="1"/>
</dbReference>
<comment type="subcellular location">
    <subcellularLocation>
        <location evidence="1">Cell membrane</location>
        <topology evidence="1">Multi-pass membrane protein</topology>
    </subcellularLocation>
</comment>
<keyword evidence="8" id="KW-1185">Reference proteome</keyword>
<feature type="transmembrane region" description="Helical" evidence="5">
    <location>
        <begin position="27"/>
        <end position="47"/>
    </location>
</feature>
<dbReference type="PROSITE" id="PS50850">
    <property type="entry name" value="MFS"/>
    <property type="match status" value="1"/>
</dbReference>
<feature type="transmembrane region" description="Helical" evidence="5">
    <location>
        <begin position="308"/>
        <end position="326"/>
    </location>
</feature>
<feature type="transmembrane region" description="Helical" evidence="5">
    <location>
        <begin position="280"/>
        <end position="296"/>
    </location>
</feature>
<dbReference type="EMBL" id="POAF01000004">
    <property type="protein sequence ID" value="RBM01105.1"/>
    <property type="molecule type" value="Genomic_DNA"/>
</dbReference>
<evidence type="ECO:0000256" key="5">
    <source>
        <dbReference type="SAM" id="Phobius"/>
    </source>
</evidence>
<dbReference type="RefSeq" id="WP_113607319.1">
    <property type="nucleotide sequence ID" value="NZ_POAF01000004.1"/>
</dbReference>
<keyword evidence="3 5" id="KW-1133">Transmembrane helix</keyword>
<accession>A0A365YEH7</accession>
<organism evidence="7 8">
    <name type="scientific">Glutamicibacter soli</name>
    <dbReference type="NCBI Taxonomy" id="453836"/>
    <lineage>
        <taxon>Bacteria</taxon>
        <taxon>Bacillati</taxon>
        <taxon>Actinomycetota</taxon>
        <taxon>Actinomycetes</taxon>
        <taxon>Micrococcales</taxon>
        <taxon>Micrococcaceae</taxon>
        <taxon>Glutamicibacter</taxon>
    </lineage>
</organism>
<dbReference type="Gene3D" id="1.20.1250.20">
    <property type="entry name" value="MFS general substrate transporter like domains"/>
    <property type="match status" value="2"/>
</dbReference>
<feature type="transmembrane region" description="Helical" evidence="5">
    <location>
        <begin position="148"/>
        <end position="170"/>
    </location>
</feature>
<sequence>MPQNKSSRTGAPGVETIYAPQYLSTTLGMFILVFLVAFEAMAVTTVMPLVSEVLDGKRLFALSFAAPMASGMLGMVAAGEITDRWGPKIPLFASVAVFLAGLLVCGTAGSMEILISGRILQGIGGGAITVAIYVLIARAYPGSLHAKIFALFATAWVLPALIGPWLAGLIATFIGWRWVFLGVMGLVALAFCAIIPALDRLPRESHSELGPVSWKRLLLAGLAGAAVIAMNLLGNSGGAWSLPALLAALLLALLTIRPLLPKGTFSVRRGLPATMSTRTLVAGAFFGVEVYLPYLLREDYQLSPDRAGLVLTASALSWSVGSWLQGKLGDKLSNSHSITLGALASTVAISTALLTAVYHPPVAVLICGWAVGGFGMGMIYPRQNVNMLKLSAEHEQGFNSSAMTLADSLGTAGATALGGVIFATAAAGWGFISVFSFCLALALVLIIVSPRTKPAARPAA</sequence>
<dbReference type="Pfam" id="PF07690">
    <property type="entry name" value="MFS_1"/>
    <property type="match status" value="1"/>
</dbReference>
<proteinExistence type="predicted"/>
<gene>
    <name evidence="7" type="ORF">C1H84_09970</name>
</gene>
<feature type="transmembrane region" description="Helical" evidence="5">
    <location>
        <begin position="115"/>
        <end position="136"/>
    </location>
</feature>
<dbReference type="InterPro" id="IPR020846">
    <property type="entry name" value="MFS_dom"/>
</dbReference>
<name>A0A365YEH7_9MICC</name>
<keyword evidence="4 5" id="KW-0472">Membrane</keyword>
<dbReference type="InterPro" id="IPR036259">
    <property type="entry name" value="MFS_trans_sf"/>
</dbReference>
<feature type="transmembrane region" description="Helical" evidence="5">
    <location>
        <begin position="59"/>
        <end position="79"/>
    </location>
</feature>
<keyword evidence="2 5" id="KW-0812">Transmembrane</keyword>
<evidence type="ECO:0000313" key="7">
    <source>
        <dbReference type="EMBL" id="RBM01105.1"/>
    </source>
</evidence>
<evidence type="ECO:0000256" key="1">
    <source>
        <dbReference type="ARBA" id="ARBA00004651"/>
    </source>
</evidence>
<feature type="transmembrane region" description="Helical" evidence="5">
    <location>
        <begin position="362"/>
        <end position="381"/>
    </location>
</feature>
<evidence type="ECO:0000256" key="2">
    <source>
        <dbReference type="ARBA" id="ARBA00022692"/>
    </source>
</evidence>
<evidence type="ECO:0000256" key="3">
    <source>
        <dbReference type="ARBA" id="ARBA00022989"/>
    </source>
</evidence>
<dbReference type="PANTHER" id="PTHR23501">
    <property type="entry name" value="MAJOR FACILITATOR SUPERFAMILY"/>
    <property type="match status" value="1"/>
</dbReference>
<feature type="transmembrane region" description="Helical" evidence="5">
    <location>
        <begin position="176"/>
        <end position="197"/>
    </location>
</feature>
<dbReference type="InterPro" id="IPR011701">
    <property type="entry name" value="MFS"/>
</dbReference>
<evidence type="ECO:0000256" key="4">
    <source>
        <dbReference type="ARBA" id="ARBA00023136"/>
    </source>
</evidence>
<feature type="domain" description="Major facilitator superfamily (MFS) profile" evidence="6">
    <location>
        <begin position="25"/>
        <end position="453"/>
    </location>
</feature>
<feature type="transmembrane region" description="Helical" evidence="5">
    <location>
        <begin position="217"/>
        <end position="234"/>
    </location>
</feature>
<feature type="transmembrane region" description="Helical" evidence="5">
    <location>
        <begin position="429"/>
        <end position="448"/>
    </location>
</feature>
<feature type="transmembrane region" description="Helical" evidence="5">
    <location>
        <begin position="338"/>
        <end position="356"/>
    </location>
</feature>
<evidence type="ECO:0000313" key="8">
    <source>
        <dbReference type="Proteomes" id="UP000252167"/>
    </source>
</evidence>
<evidence type="ECO:0000259" key="6">
    <source>
        <dbReference type="PROSITE" id="PS50850"/>
    </source>
</evidence>
<dbReference type="GO" id="GO:0005886">
    <property type="term" value="C:plasma membrane"/>
    <property type="evidence" value="ECO:0007669"/>
    <property type="project" value="UniProtKB-SubCell"/>
</dbReference>